<dbReference type="GO" id="GO:0006621">
    <property type="term" value="P:protein retention in ER lumen"/>
    <property type="evidence" value="ECO:0007669"/>
    <property type="project" value="InterPro"/>
</dbReference>
<feature type="transmembrane region" description="Helical" evidence="12">
    <location>
        <begin position="106"/>
        <end position="125"/>
    </location>
</feature>
<dbReference type="GO" id="GO:0005789">
    <property type="term" value="C:endoplasmic reticulum membrane"/>
    <property type="evidence" value="ECO:0007669"/>
    <property type="project" value="UniProtKB-SubCell"/>
</dbReference>
<dbReference type="InterPro" id="IPR046357">
    <property type="entry name" value="PPIase_dom_sf"/>
</dbReference>
<dbReference type="InterPro" id="IPR001179">
    <property type="entry name" value="PPIase_FKBP_dom"/>
</dbReference>
<evidence type="ECO:0000259" key="13">
    <source>
        <dbReference type="PROSITE" id="PS50059"/>
    </source>
</evidence>
<keyword evidence="9 12" id="KW-0472">Membrane</keyword>
<comment type="catalytic activity">
    <reaction evidence="11">
        <text>[protein]-peptidylproline (omega=180) = [protein]-peptidylproline (omega=0)</text>
        <dbReference type="Rhea" id="RHEA:16237"/>
        <dbReference type="Rhea" id="RHEA-COMP:10747"/>
        <dbReference type="Rhea" id="RHEA-COMP:10748"/>
        <dbReference type="ChEBI" id="CHEBI:83833"/>
        <dbReference type="ChEBI" id="CHEBI:83834"/>
        <dbReference type="EC" id="5.2.1.8"/>
    </reaction>
</comment>
<dbReference type="Pfam" id="PF00810">
    <property type="entry name" value="ER_lumen_recept"/>
    <property type="match status" value="1"/>
</dbReference>
<evidence type="ECO:0000256" key="9">
    <source>
        <dbReference type="ARBA" id="ARBA00023136"/>
    </source>
</evidence>
<evidence type="ECO:0000256" key="12">
    <source>
        <dbReference type="SAM" id="Phobius"/>
    </source>
</evidence>
<dbReference type="GO" id="GO:0009507">
    <property type="term" value="C:chloroplast"/>
    <property type="evidence" value="ECO:0007669"/>
    <property type="project" value="TreeGrafter"/>
</dbReference>
<dbReference type="PRINTS" id="PR00660">
    <property type="entry name" value="ERLUMENR"/>
</dbReference>
<dbReference type="Proteomes" id="UP001205105">
    <property type="component" value="Unassembled WGS sequence"/>
</dbReference>
<keyword evidence="8 12" id="KW-1133">Transmembrane helix</keyword>
<accession>A0AAD5DJB2</accession>
<dbReference type="AlphaFoldDB" id="A0AAD5DJB2"/>
<feature type="transmembrane region" description="Helical" evidence="12">
    <location>
        <begin position="195"/>
        <end position="216"/>
    </location>
</feature>
<sequence length="499" mass="54633">MGGKSKHDPVLAVSRWIKARSPKEKLYLGIAGGVLALLLLWFVVEDHDTLFILSESVHFLGIGVLAWKLIKKKAAGGLSLRTQELTAAFLLVRLFCSFMMEYDIHTLLDALTLAATGWVIFSLRGPLKESYQADLDVTNPLLVAAPCLLMAIVAHPSTRHFILFRILWAFCVYLEAVSVLPQLRMMQKAKVVEKFTAHYVFALGLSRFISCAHWILQILDGDKYLWQALGSGLWPIMVLVSEIVQTFILADFCFYYVKSYAEGTGVIHLPAGIVRTGRVIRVAAQQRDAGAEAAAEAPVPAAPQGRRQLLSAAAGAALLAAYALQAPDAQAVIKGYEPMPMLEGKDYGKTRMTFSDYVQSESGLQYYDIREGSGAAPQQGQTCVVDWAGVTIGYYGRPFEARNKPKGSAFTGDDKDFFRFKLGDSAVIPAFNEAVAGMKVGGIRRIIVPVELGYPDNDFNKAGPKPSTFSGQRALGFVLGNKGLIDKTLLFDIELKNVL</sequence>
<keyword evidence="4 12" id="KW-0812">Transmembrane</keyword>
<feature type="transmembrane region" description="Helical" evidence="12">
    <location>
        <begin position="26"/>
        <end position="44"/>
    </location>
</feature>
<proteinExistence type="inferred from homology"/>
<feature type="transmembrane region" description="Helical" evidence="12">
    <location>
        <begin position="236"/>
        <end position="257"/>
    </location>
</feature>
<evidence type="ECO:0000256" key="3">
    <source>
        <dbReference type="ARBA" id="ARBA00022448"/>
    </source>
</evidence>
<keyword evidence="11" id="KW-0697">Rotamase</keyword>
<keyword evidence="3" id="KW-0813">Transport</keyword>
<evidence type="ECO:0000256" key="5">
    <source>
        <dbReference type="ARBA" id="ARBA00022824"/>
    </source>
</evidence>
<organism evidence="14 15">
    <name type="scientific">Chlorella ohadii</name>
    <dbReference type="NCBI Taxonomy" id="2649997"/>
    <lineage>
        <taxon>Eukaryota</taxon>
        <taxon>Viridiplantae</taxon>
        <taxon>Chlorophyta</taxon>
        <taxon>core chlorophytes</taxon>
        <taxon>Trebouxiophyceae</taxon>
        <taxon>Chlorellales</taxon>
        <taxon>Chlorellaceae</taxon>
        <taxon>Chlorella clade</taxon>
        <taxon>Chlorella</taxon>
    </lineage>
</organism>
<gene>
    <name evidence="14" type="ORF">COHA_007199</name>
</gene>
<dbReference type="PROSITE" id="PS50059">
    <property type="entry name" value="FKBP_PPIASE"/>
    <property type="match status" value="1"/>
</dbReference>
<keyword evidence="5" id="KW-0256">Endoplasmic reticulum</keyword>
<keyword evidence="7" id="KW-0653">Protein transport</keyword>
<dbReference type="GO" id="GO:0009579">
    <property type="term" value="C:thylakoid"/>
    <property type="evidence" value="ECO:0007669"/>
    <property type="project" value="TreeGrafter"/>
</dbReference>
<dbReference type="PANTHER" id="PTHR47717:SF1">
    <property type="entry name" value="PEPTIDYL-PROLYL CIS-TRANS ISOMERASE FKBP19, CHLOROPLASTIC"/>
    <property type="match status" value="1"/>
</dbReference>
<evidence type="ECO:0000256" key="11">
    <source>
        <dbReference type="PROSITE-ProRule" id="PRU00277"/>
    </source>
</evidence>
<evidence type="ECO:0000313" key="14">
    <source>
        <dbReference type="EMBL" id="KAI7839057.1"/>
    </source>
</evidence>
<feature type="transmembrane region" description="Helical" evidence="12">
    <location>
        <begin position="162"/>
        <end position="183"/>
    </location>
</feature>
<comment type="caution">
    <text evidence="14">The sequence shown here is derived from an EMBL/GenBank/DDBJ whole genome shotgun (WGS) entry which is preliminary data.</text>
</comment>
<name>A0AAD5DJB2_9CHLO</name>
<evidence type="ECO:0000256" key="1">
    <source>
        <dbReference type="ARBA" id="ARBA00004477"/>
    </source>
</evidence>
<evidence type="ECO:0000256" key="6">
    <source>
        <dbReference type="ARBA" id="ARBA00022892"/>
    </source>
</evidence>
<dbReference type="GO" id="GO:0003755">
    <property type="term" value="F:peptidyl-prolyl cis-trans isomerase activity"/>
    <property type="evidence" value="ECO:0007669"/>
    <property type="project" value="UniProtKB-KW"/>
</dbReference>
<evidence type="ECO:0000256" key="2">
    <source>
        <dbReference type="ARBA" id="ARBA00010120"/>
    </source>
</evidence>
<reference evidence="14" key="1">
    <citation type="submission" date="2020-11" db="EMBL/GenBank/DDBJ databases">
        <title>Chlorella ohadii genome sequencing and assembly.</title>
        <authorList>
            <person name="Murik O."/>
            <person name="Treves H."/>
            <person name="Kedem I."/>
            <person name="Shotland Y."/>
            <person name="Kaplan A."/>
        </authorList>
    </citation>
    <scope>NUCLEOTIDE SEQUENCE</scope>
    <source>
        <strain evidence="14">1</strain>
    </source>
</reference>
<dbReference type="GO" id="GO:0046923">
    <property type="term" value="F:ER retention sequence binding"/>
    <property type="evidence" value="ECO:0007669"/>
    <property type="project" value="InterPro"/>
</dbReference>
<evidence type="ECO:0000313" key="15">
    <source>
        <dbReference type="Proteomes" id="UP001205105"/>
    </source>
</evidence>
<dbReference type="Pfam" id="PF00254">
    <property type="entry name" value="FKBP_C"/>
    <property type="match status" value="1"/>
</dbReference>
<dbReference type="PANTHER" id="PTHR47717">
    <property type="entry name" value="PEPTIDYL-PROLYL CIS-TRANS ISOMERASE FKBP19, CHLOROPLASTIC"/>
    <property type="match status" value="1"/>
</dbReference>
<dbReference type="InterPro" id="IPR044208">
    <property type="entry name" value="FKBP19-like"/>
</dbReference>
<dbReference type="EC" id="5.2.1.8" evidence="11"/>
<feature type="domain" description="PPIase FKBP-type" evidence="13">
    <location>
        <begin position="380"/>
        <end position="499"/>
    </location>
</feature>
<keyword evidence="6" id="KW-0931">ER-Golgi transport</keyword>
<evidence type="ECO:0000256" key="10">
    <source>
        <dbReference type="ARBA" id="ARBA00023170"/>
    </source>
</evidence>
<keyword evidence="11" id="KW-0413">Isomerase</keyword>
<protein>
    <recommendedName>
        <fullName evidence="11">peptidylprolyl isomerase</fullName>
        <ecNumber evidence="11">5.2.1.8</ecNumber>
    </recommendedName>
</protein>
<evidence type="ECO:0000256" key="4">
    <source>
        <dbReference type="ARBA" id="ARBA00022692"/>
    </source>
</evidence>
<dbReference type="EMBL" id="JADXDR010000108">
    <property type="protein sequence ID" value="KAI7839057.1"/>
    <property type="molecule type" value="Genomic_DNA"/>
</dbReference>
<evidence type="ECO:0000256" key="7">
    <source>
        <dbReference type="ARBA" id="ARBA00022927"/>
    </source>
</evidence>
<feature type="transmembrane region" description="Helical" evidence="12">
    <location>
        <begin position="137"/>
        <end position="156"/>
    </location>
</feature>
<dbReference type="InterPro" id="IPR000133">
    <property type="entry name" value="ER_ret_rcpt"/>
</dbReference>
<keyword evidence="15" id="KW-1185">Reference proteome</keyword>
<dbReference type="GO" id="GO:0015031">
    <property type="term" value="P:protein transport"/>
    <property type="evidence" value="ECO:0007669"/>
    <property type="project" value="UniProtKB-KW"/>
</dbReference>
<comment type="subcellular location">
    <subcellularLocation>
        <location evidence="1">Endoplasmic reticulum membrane</location>
        <topology evidence="1">Multi-pass membrane protein</topology>
    </subcellularLocation>
</comment>
<dbReference type="GO" id="GO:0016192">
    <property type="term" value="P:vesicle-mediated transport"/>
    <property type="evidence" value="ECO:0007669"/>
    <property type="project" value="UniProtKB-KW"/>
</dbReference>
<keyword evidence="10" id="KW-0675">Receptor</keyword>
<dbReference type="Gene3D" id="3.10.50.40">
    <property type="match status" value="1"/>
</dbReference>
<evidence type="ECO:0000256" key="8">
    <source>
        <dbReference type="ARBA" id="ARBA00022989"/>
    </source>
</evidence>
<dbReference type="SUPFAM" id="SSF54534">
    <property type="entry name" value="FKBP-like"/>
    <property type="match status" value="1"/>
</dbReference>
<comment type="similarity">
    <text evidence="2">Belongs to the ERD2 family.</text>
</comment>